<dbReference type="NCBIfam" id="TIGR01166">
    <property type="entry name" value="cbiO"/>
    <property type="match status" value="1"/>
</dbReference>
<evidence type="ECO:0000256" key="8">
    <source>
        <dbReference type="ARBA" id="ARBA00023136"/>
    </source>
</evidence>
<dbReference type="InterPro" id="IPR005876">
    <property type="entry name" value="Co_trans_ATP-bd"/>
</dbReference>
<dbReference type="EMBL" id="CP017921">
    <property type="protein sequence ID" value="APH38754.1"/>
    <property type="molecule type" value="Genomic_DNA"/>
</dbReference>
<dbReference type="Gene3D" id="3.40.50.300">
    <property type="entry name" value="P-loop containing nucleotide triphosphate hydrolases"/>
    <property type="match status" value="1"/>
</dbReference>
<keyword evidence="15" id="KW-1185">Reference proteome</keyword>
<keyword evidence="7" id="KW-1278">Translocase</keyword>
<comment type="function">
    <text evidence="9">Probably part of an ABC transporter complex. Responsible for energy coupling to the transport system.</text>
</comment>
<dbReference type="OrthoDB" id="18209at2157"/>
<accession>A0A1L3Q1K5</accession>
<evidence type="ECO:0000256" key="9">
    <source>
        <dbReference type="ARBA" id="ARBA00025157"/>
    </source>
</evidence>
<reference evidence="13 17" key="3">
    <citation type="submission" date="2018-10" db="EMBL/GenBank/DDBJ databases">
        <title>Cultivation of a novel Methanohalophilus strain from Kebrit Deep of the Red Sea and a genomic comparison of members of the genus Methanohalophilus.</title>
        <authorList>
            <person name="Guan Y."/>
            <person name="Ngugi D.K."/>
            <person name="Stingl U."/>
        </authorList>
    </citation>
    <scope>NUCLEOTIDE SEQUENCE [LARGE SCALE GENOMIC DNA]</scope>
    <source>
        <strain evidence="13 17">DSM 3094</strain>
    </source>
</reference>
<dbReference type="EMBL" id="RJJG01000006">
    <property type="protein sequence ID" value="RNI07947.1"/>
    <property type="molecule type" value="Genomic_DNA"/>
</dbReference>
<dbReference type="InterPro" id="IPR015856">
    <property type="entry name" value="ABC_transpr_CbiO/EcfA_su"/>
</dbReference>
<evidence type="ECO:0000256" key="6">
    <source>
        <dbReference type="ARBA" id="ARBA00022840"/>
    </source>
</evidence>
<evidence type="ECO:0000313" key="14">
    <source>
        <dbReference type="EMBL" id="SDW74143.1"/>
    </source>
</evidence>
<organism evidence="12 15">
    <name type="scientific">Methanohalophilus halophilus</name>
    <dbReference type="NCBI Taxonomy" id="2177"/>
    <lineage>
        <taxon>Archaea</taxon>
        <taxon>Methanobacteriati</taxon>
        <taxon>Methanobacteriota</taxon>
        <taxon>Stenosarchaea group</taxon>
        <taxon>Methanomicrobia</taxon>
        <taxon>Methanosarcinales</taxon>
        <taxon>Methanosarcinaceae</taxon>
        <taxon>Methanohalophilus</taxon>
    </lineage>
</organism>
<protein>
    <recommendedName>
        <fullName evidence="10">ABC transporter ATP-binding protein</fullName>
    </recommendedName>
</protein>
<dbReference type="GO" id="GO:0005524">
    <property type="term" value="F:ATP binding"/>
    <property type="evidence" value="ECO:0007669"/>
    <property type="project" value="UniProtKB-UniRule"/>
</dbReference>
<dbReference type="CDD" id="cd03225">
    <property type="entry name" value="ABC_cobalt_CbiO_domain1"/>
    <property type="match status" value="1"/>
</dbReference>
<evidence type="ECO:0000256" key="5">
    <source>
        <dbReference type="ARBA" id="ARBA00022741"/>
    </source>
</evidence>
<dbReference type="InterPro" id="IPR027417">
    <property type="entry name" value="P-loop_NTPase"/>
</dbReference>
<dbReference type="STRING" id="2177.BHR79_04135"/>
<dbReference type="GO" id="GO:0016887">
    <property type="term" value="F:ATP hydrolysis activity"/>
    <property type="evidence" value="ECO:0007669"/>
    <property type="project" value="InterPro"/>
</dbReference>
<sequence>MNEAISVRNLNYAYPDGTLALKDIELHVKKGEKIGILGPNGAGKTTLFMHLNGIIKNPDGEVSIFNQDISSLKTEERIHRVGVVFQDPDDQLFMPTIFDDVAFGPINMELNKEEVQKRVSSALKTVGLSGFEERVPHNLSYGQKKRAAIAAVLSMGPEILILDEPTANLDPRSKAELIKLVNRLNSEGITTIIASHEVNTLPELVDRIYIINREIIAEGTPREIFSDWQLLRDNNLEAPDVFKLFQVLTCFGYDCEKLPLSINEAVDELTKTIEGGKGHVHLHIHEHTHRDVNECLNNYNHHEDRGI</sequence>
<dbReference type="Proteomes" id="UP000186879">
    <property type="component" value="Chromosome"/>
</dbReference>
<reference evidence="12 15" key="1">
    <citation type="submission" date="2016-10" db="EMBL/GenBank/DDBJ databases">
        <title>Methanohalophilus halophilus.</title>
        <authorList>
            <person name="L'haridon S."/>
        </authorList>
    </citation>
    <scope>NUCLEOTIDE SEQUENCE [LARGE SCALE GENOMIC DNA]</scope>
    <source>
        <strain evidence="12 15">Z-7982</strain>
    </source>
</reference>
<evidence type="ECO:0000313" key="15">
    <source>
        <dbReference type="Proteomes" id="UP000186879"/>
    </source>
</evidence>
<dbReference type="EMBL" id="FNMU01000004">
    <property type="protein sequence ID" value="SDW74143.1"/>
    <property type="molecule type" value="Genomic_DNA"/>
</dbReference>
<keyword evidence="6 10" id="KW-0067">ATP-binding</keyword>
<evidence type="ECO:0000256" key="2">
    <source>
        <dbReference type="ARBA" id="ARBA00005417"/>
    </source>
</evidence>
<dbReference type="SUPFAM" id="SSF52540">
    <property type="entry name" value="P-loop containing nucleoside triphosphate hydrolases"/>
    <property type="match status" value="1"/>
</dbReference>
<dbReference type="GO" id="GO:0042626">
    <property type="term" value="F:ATPase-coupled transmembrane transporter activity"/>
    <property type="evidence" value="ECO:0007669"/>
    <property type="project" value="TreeGrafter"/>
</dbReference>
<dbReference type="InterPro" id="IPR003439">
    <property type="entry name" value="ABC_transporter-like_ATP-bd"/>
</dbReference>
<evidence type="ECO:0000256" key="3">
    <source>
        <dbReference type="ARBA" id="ARBA00022448"/>
    </source>
</evidence>
<evidence type="ECO:0000313" key="13">
    <source>
        <dbReference type="EMBL" id="RNI07947.1"/>
    </source>
</evidence>
<dbReference type="PANTHER" id="PTHR43553:SF24">
    <property type="entry name" value="ENERGY-COUPLING FACTOR TRANSPORTER ATP-BINDING PROTEIN ECFA1"/>
    <property type="match status" value="1"/>
</dbReference>
<keyword evidence="4 10" id="KW-1003">Cell membrane</keyword>
<comment type="similarity">
    <text evidence="2 10">Belongs to the ABC transporter superfamily.</text>
</comment>
<comment type="subcellular location">
    <subcellularLocation>
        <location evidence="1 10">Cell membrane</location>
        <topology evidence="1 10">Peripheral membrane protein</topology>
    </subcellularLocation>
</comment>
<dbReference type="PANTHER" id="PTHR43553">
    <property type="entry name" value="HEAVY METAL TRANSPORTER"/>
    <property type="match status" value="1"/>
</dbReference>
<dbReference type="KEGG" id="mhaz:BHR79_04135"/>
<evidence type="ECO:0000313" key="12">
    <source>
        <dbReference type="EMBL" id="APH38754.1"/>
    </source>
</evidence>
<keyword evidence="8 10" id="KW-0472">Membrane</keyword>
<gene>
    <name evidence="12" type="ORF">BHR79_04135</name>
    <name evidence="13" type="ORF">EFE40_08310</name>
    <name evidence="14" type="ORF">SAMN04515625_1547</name>
</gene>
<dbReference type="InterPro" id="IPR017871">
    <property type="entry name" value="ABC_transporter-like_CS"/>
</dbReference>
<dbReference type="GeneID" id="30582925"/>
<dbReference type="Pfam" id="PF00005">
    <property type="entry name" value="ABC_tran"/>
    <property type="match status" value="1"/>
</dbReference>
<dbReference type="GO" id="GO:0043190">
    <property type="term" value="C:ATP-binding cassette (ABC) transporter complex"/>
    <property type="evidence" value="ECO:0007669"/>
    <property type="project" value="TreeGrafter"/>
</dbReference>
<dbReference type="InterPro" id="IPR050095">
    <property type="entry name" value="ECF_ABC_transporter_ATP-bd"/>
</dbReference>
<dbReference type="Proteomes" id="UP000198669">
    <property type="component" value="Unassembled WGS sequence"/>
</dbReference>
<name>A0A1L3Q1K5_9EURY</name>
<evidence type="ECO:0000259" key="11">
    <source>
        <dbReference type="PROSITE" id="PS50893"/>
    </source>
</evidence>
<keyword evidence="3 10" id="KW-0813">Transport</keyword>
<feature type="domain" description="ABC transporter" evidence="11">
    <location>
        <begin position="5"/>
        <end position="238"/>
    </location>
</feature>
<reference evidence="14 16" key="2">
    <citation type="submission" date="2016-10" db="EMBL/GenBank/DDBJ databases">
        <authorList>
            <person name="de Groot N.N."/>
        </authorList>
    </citation>
    <scope>NUCLEOTIDE SEQUENCE [LARGE SCALE GENOMIC DNA]</scope>
    <source>
        <strain evidence="14 16">Z-7982</strain>
    </source>
</reference>
<evidence type="ECO:0000256" key="10">
    <source>
        <dbReference type="RuleBase" id="RU364103"/>
    </source>
</evidence>
<dbReference type="InterPro" id="IPR003593">
    <property type="entry name" value="AAA+_ATPase"/>
</dbReference>
<dbReference type="AlphaFoldDB" id="A0A1L3Q1K5"/>
<evidence type="ECO:0000256" key="4">
    <source>
        <dbReference type="ARBA" id="ARBA00022475"/>
    </source>
</evidence>
<keyword evidence="5 10" id="KW-0547">Nucleotide-binding</keyword>
<dbReference type="RefSeq" id="WP_072561204.1">
    <property type="nucleotide sequence ID" value="NZ_CP017921.1"/>
</dbReference>
<proteinExistence type="inferred from homology"/>
<evidence type="ECO:0000313" key="16">
    <source>
        <dbReference type="Proteomes" id="UP000198669"/>
    </source>
</evidence>
<evidence type="ECO:0000256" key="1">
    <source>
        <dbReference type="ARBA" id="ARBA00004202"/>
    </source>
</evidence>
<comment type="function">
    <text evidence="10">Part of an ABC transporter complex. Responsible for energy coupling to the transport system.</text>
</comment>
<dbReference type="PROSITE" id="PS00211">
    <property type="entry name" value="ABC_TRANSPORTER_1"/>
    <property type="match status" value="1"/>
</dbReference>
<evidence type="ECO:0000313" key="17">
    <source>
        <dbReference type="Proteomes" id="UP000267921"/>
    </source>
</evidence>
<dbReference type="PROSITE" id="PS50893">
    <property type="entry name" value="ABC_TRANSPORTER_2"/>
    <property type="match status" value="1"/>
</dbReference>
<dbReference type="SMART" id="SM00382">
    <property type="entry name" value="AAA"/>
    <property type="match status" value="1"/>
</dbReference>
<dbReference type="FunFam" id="3.40.50.300:FF:000224">
    <property type="entry name" value="Energy-coupling factor transporter ATP-binding protein EcfA"/>
    <property type="match status" value="1"/>
</dbReference>
<dbReference type="GO" id="GO:0006824">
    <property type="term" value="P:cobalt ion transport"/>
    <property type="evidence" value="ECO:0007669"/>
    <property type="project" value="InterPro"/>
</dbReference>
<evidence type="ECO:0000256" key="7">
    <source>
        <dbReference type="ARBA" id="ARBA00022967"/>
    </source>
</evidence>
<dbReference type="Proteomes" id="UP000267921">
    <property type="component" value="Unassembled WGS sequence"/>
</dbReference>